<dbReference type="PROSITE" id="PS50011">
    <property type="entry name" value="PROTEIN_KINASE_DOM"/>
    <property type="match status" value="1"/>
</dbReference>
<dbReference type="SMART" id="SM00220">
    <property type="entry name" value="S_TKc"/>
    <property type="match status" value="1"/>
</dbReference>
<evidence type="ECO:0000256" key="6">
    <source>
        <dbReference type="ARBA" id="ARBA00022553"/>
    </source>
</evidence>
<keyword evidence="6" id="KW-0597">Phosphoprotein</keyword>
<evidence type="ECO:0000256" key="12">
    <source>
        <dbReference type="ARBA" id="ARBA00048789"/>
    </source>
</evidence>
<dbReference type="PANTHER" id="PTHR22969">
    <property type="entry name" value="IKB KINASE"/>
    <property type="match status" value="1"/>
</dbReference>
<dbReference type="Gene3D" id="1.10.510.10">
    <property type="entry name" value="Transferase(Phosphotransferase) domain 1"/>
    <property type="match status" value="1"/>
</dbReference>
<comment type="catalytic activity">
    <reaction evidence="12">
        <text>L-seryl-[I-kappa-B protein] + ATP = O-phospho-L-seryl-[I-kappa-B protein] + ADP + H(+)</text>
        <dbReference type="Rhea" id="RHEA:19073"/>
        <dbReference type="Rhea" id="RHEA-COMP:13698"/>
        <dbReference type="Rhea" id="RHEA-COMP:13699"/>
        <dbReference type="ChEBI" id="CHEBI:15378"/>
        <dbReference type="ChEBI" id="CHEBI:29999"/>
        <dbReference type="ChEBI" id="CHEBI:30616"/>
        <dbReference type="ChEBI" id="CHEBI:83421"/>
        <dbReference type="ChEBI" id="CHEBI:456216"/>
        <dbReference type="EC" id="2.7.11.10"/>
    </reaction>
</comment>
<dbReference type="GO" id="GO:0005737">
    <property type="term" value="C:cytoplasm"/>
    <property type="evidence" value="ECO:0007669"/>
    <property type="project" value="UniProtKB-SubCell"/>
</dbReference>
<evidence type="ECO:0000256" key="10">
    <source>
        <dbReference type="ARBA" id="ARBA00022840"/>
    </source>
</evidence>
<evidence type="ECO:0000256" key="3">
    <source>
        <dbReference type="ARBA" id="ARBA00012442"/>
    </source>
</evidence>
<dbReference type="InterPro" id="IPR011009">
    <property type="entry name" value="Kinase-like_dom_sf"/>
</dbReference>
<dbReference type="Pfam" id="PF00069">
    <property type="entry name" value="Pkinase"/>
    <property type="match status" value="1"/>
</dbReference>
<dbReference type="GO" id="GO:0005634">
    <property type="term" value="C:nucleus"/>
    <property type="evidence" value="ECO:0007669"/>
    <property type="project" value="UniProtKB-SubCell"/>
</dbReference>
<dbReference type="PROSITE" id="PS00108">
    <property type="entry name" value="PROTEIN_KINASE_ST"/>
    <property type="match status" value="1"/>
</dbReference>
<dbReference type="FunFam" id="1.10.510.10:FF:000147">
    <property type="entry name" value="Inhibitor of nuclear factor kappa-B kinase subunit beta"/>
    <property type="match status" value="1"/>
</dbReference>
<feature type="domain" description="Protein kinase" evidence="13">
    <location>
        <begin position="11"/>
        <end position="300"/>
    </location>
</feature>
<evidence type="ECO:0000256" key="8">
    <source>
        <dbReference type="ARBA" id="ARBA00022741"/>
    </source>
</evidence>
<keyword evidence="15" id="KW-1185">Reference proteome</keyword>
<dbReference type="Gene3D" id="1.20.1270.250">
    <property type="match status" value="1"/>
</dbReference>
<proteinExistence type="predicted"/>
<name>A0ABD0YTF7_9HEMI</name>
<evidence type="ECO:0000256" key="7">
    <source>
        <dbReference type="ARBA" id="ARBA00022679"/>
    </source>
</evidence>
<keyword evidence="10" id="KW-0067">ATP-binding</keyword>
<evidence type="ECO:0000256" key="5">
    <source>
        <dbReference type="ARBA" id="ARBA00022527"/>
    </source>
</evidence>
<evidence type="ECO:0000256" key="4">
    <source>
        <dbReference type="ARBA" id="ARBA00022490"/>
    </source>
</evidence>
<evidence type="ECO:0000256" key="9">
    <source>
        <dbReference type="ARBA" id="ARBA00022777"/>
    </source>
</evidence>
<keyword evidence="8" id="KW-0547">Nucleotide-binding</keyword>
<dbReference type="EMBL" id="JBFDAA010000003">
    <property type="protein sequence ID" value="KAL1139041.1"/>
    <property type="molecule type" value="Genomic_DNA"/>
</dbReference>
<keyword evidence="4" id="KW-0963">Cytoplasm</keyword>
<dbReference type="EC" id="2.7.11.10" evidence="3"/>
<comment type="caution">
    <text evidence="14">The sequence shown here is derived from an EMBL/GenBank/DDBJ whole genome shotgun (WGS) entry which is preliminary data.</text>
</comment>
<evidence type="ECO:0000259" key="13">
    <source>
        <dbReference type="PROSITE" id="PS50011"/>
    </source>
</evidence>
<dbReference type="InterPro" id="IPR000719">
    <property type="entry name" value="Prot_kinase_dom"/>
</dbReference>
<evidence type="ECO:0000313" key="15">
    <source>
        <dbReference type="Proteomes" id="UP001558652"/>
    </source>
</evidence>
<evidence type="ECO:0000256" key="2">
    <source>
        <dbReference type="ARBA" id="ARBA00004496"/>
    </source>
</evidence>
<evidence type="ECO:0000256" key="11">
    <source>
        <dbReference type="ARBA" id="ARBA00023242"/>
    </source>
</evidence>
<dbReference type="AlphaFoldDB" id="A0ABD0YTF7"/>
<keyword evidence="9" id="KW-0418">Kinase</keyword>
<organism evidence="14 15">
    <name type="scientific">Ranatra chinensis</name>
    <dbReference type="NCBI Taxonomy" id="642074"/>
    <lineage>
        <taxon>Eukaryota</taxon>
        <taxon>Metazoa</taxon>
        <taxon>Ecdysozoa</taxon>
        <taxon>Arthropoda</taxon>
        <taxon>Hexapoda</taxon>
        <taxon>Insecta</taxon>
        <taxon>Pterygota</taxon>
        <taxon>Neoptera</taxon>
        <taxon>Paraneoptera</taxon>
        <taxon>Hemiptera</taxon>
        <taxon>Heteroptera</taxon>
        <taxon>Panheteroptera</taxon>
        <taxon>Nepomorpha</taxon>
        <taxon>Nepidae</taxon>
        <taxon>Ranatrinae</taxon>
        <taxon>Ranatra</taxon>
    </lineage>
</organism>
<gene>
    <name evidence="14" type="ORF">AAG570_009102</name>
</gene>
<dbReference type="SUPFAM" id="SSF56112">
    <property type="entry name" value="Protein kinase-like (PK-like)"/>
    <property type="match status" value="1"/>
</dbReference>
<dbReference type="CDD" id="cd17046">
    <property type="entry name" value="Ubl_IKKA_like"/>
    <property type="match status" value="1"/>
</dbReference>
<dbReference type="InterPro" id="IPR046375">
    <property type="entry name" value="IKBKB_SDD_sf"/>
</dbReference>
<dbReference type="Gene3D" id="3.10.20.90">
    <property type="entry name" value="Phosphatidylinositol 3-kinase Catalytic Subunit, Chain A, domain 1"/>
    <property type="match status" value="1"/>
</dbReference>
<reference evidence="14 15" key="1">
    <citation type="submission" date="2024-07" db="EMBL/GenBank/DDBJ databases">
        <title>Chromosome-level genome assembly of the water stick insect Ranatra chinensis (Heteroptera: Nepidae).</title>
        <authorList>
            <person name="Liu X."/>
        </authorList>
    </citation>
    <scope>NUCLEOTIDE SEQUENCE [LARGE SCALE GENOMIC DNA]</scope>
    <source>
        <strain evidence="14">Cailab_2021Rc</strain>
        <tissue evidence="14">Muscle</tissue>
    </source>
</reference>
<keyword evidence="7" id="KW-0808">Transferase</keyword>
<accession>A0ABD0YTF7</accession>
<comment type="subcellular location">
    <subcellularLocation>
        <location evidence="2">Cytoplasm</location>
    </subcellularLocation>
    <subcellularLocation>
        <location evidence="1">Nucleus</location>
    </subcellularLocation>
</comment>
<keyword evidence="5" id="KW-0723">Serine/threonine-protein kinase</keyword>
<dbReference type="GO" id="GO:0005524">
    <property type="term" value="F:ATP binding"/>
    <property type="evidence" value="ECO:0007669"/>
    <property type="project" value="UniProtKB-KW"/>
</dbReference>
<evidence type="ECO:0000256" key="1">
    <source>
        <dbReference type="ARBA" id="ARBA00004123"/>
    </source>
</evidence>
<dbReference type="GO" id="GO:0008384">
    <property type="term" value="F:IkappaB kinase activity"/>
    <property type="evidence" value="ECO:0007669"/>
    <property type="project" value="UniProtKB-EC"/>
</dbReference>
<evidence type="ECO:0000313" key="14">
    <source>
        <dbReference type="EMBL" id="KAL1139041.1"/>
    </source>
</evidence>
<dbReference type="PANTHER" id="PTHR22969:SF17">
    <property type="entry name" value="INHIBITOR OF NUCLEAR FACTOR KAPPA-B KINASE SUBUNIT BETA"/>
    <property type="match status" value="1"/>
</dbReference>
<sequence length="445" mass="51335">MARSEDKCGDWIKVSVLGSGGFGIVTLWENKINNKTVALKICRDGAENFMSQKHKERWTKEVDIMRRLAHPNVVEALALPEDLVKLESNLPILCMEYCKKGDLRKVLNLPENCSGLQEPEIRNLLRDVKSAIEFLHKNKIIHRDLKPENIVLQELPNEEVVYKLIDLGYAKELDQNSLCSSFVGTLQYLAPELFTPHNYTCSVDYWSFGLVCHEVITGFRPFLPNMAPVSWMTHVKQKSSEDICIYQNADGSIEFSQQLFPENHISQCLRYEFEKWLRMALDWDGNKRGRASDNSLLIFNSLEVILNKKIVTVFSVVSYEKLSYEVDNSTAISTLQLWVERDTKQPIIDQLLLLPNGEKLTDEKLAYHCWDPNCQVAMVYIFSVNGLELPSVSPKLPQLVVQMLEVPKLLQPYYYLRRAWANAVYFLYSQLSLYQTFLEAYALKM</sequence>
<dbReference type="InterPro" id="IPR008271">
    <property type="entry name" value="Ser/Thr_kinase_AS"/>
</dbReference>
<keyword evidence="11" id="KW-0539">Nucleus</keyword>
<dbReference type="Proteomes" id="UP001558652">
    <property type="component" value="Unassembled WGS sequence"/>
</dbReference>
<protein>
    <recommendedName>
        <fullName evidence="3">IkappaB kinase</fullName>
        <ecNumber evidence="3">2.7.11.10</ecNumber>
    </recommendedName>
</protein>
<dbReference type="InterPro" id="IPR051180">
    <property type="entry name" value="IKK"/>
</dbReference>